<dbReference type="GO" id="GO:0008233">
    <property type="term" value="F:peptidase activity"/>
    <property type="evidence" value="ECO:0007669"/>
    <property type="project" value="UniProtKB-KW"/>
</dbReference>
<proteinExistence type="inferred from homology"/>
<evidence type="ECO:0000256" key="1">
    <source>
        <dbReference type="ARBA" id="ARBA00007623"/>
    </source>
</evidence>
<evidence type="ECO:0000259" key="6">
    <source>
        <dbReference type="PROSITE" id="PS50203"/>
    </source>
</evidence>
<protein>
    <submittedName>
        <fullName evidence="7">C2 family cysteine protease</fullName>
    </submittedName>
</protein>
<dbReference type="PROSITE" id="PS50203">
    <property type="entry name" value="CALPAIN_CAT"/>
    <property type="match status" value="1"/>
</dbReference>
<keyword evidence="3 5" id="KW-0378">Hydrolase</keyword>
<comment type="similarity">
    <text evidence="1">Belongs to the peptidase C2 family.</text>
</comment>
<dbReference type="PANTHER" id="PTHR10183:SF379">
    <property type="entry name" value="CALPAIN-5"/>
    <property type="match status" value="1"/>
</dbReference>
<name>A0ABT9EA65_9PROT</name>
<keyword evidence="2 5" id="KW-0645">Protease</keyword>
<dbReference type="EMBL" id="JAUTWS010000067">
    <property type="protein sequence ID" value="MDO9713022.1"/>
    <property type="molecule type" value="Genomic_DNA"/>
</dbReference>
<organism evidence="7 8">
    <name type="scientific">Paracraurococcus lichenis</name>
    <dbReference type="NCBI Taxonomy" id="3064888"/>
    <lineage>
        <taxon>Bacteria</taxon>
        <taxon>Pseudomonadati</taxon>
        <taxon>Pseudomonadota</taxon>
        <taxon>Alphaproteobacteria</taxon>
        <taxon>Acetobacterales</taxon>
        <taxon>Roseomonadaceae</taxon>
        <taxon>Paracraurococcus</taxon>
    </lineage>
</organism>
<dbReference type="Proteomes" id="UP001243009">
    <property type="component" value="Unassembled WGS sequence"/>
</dbReference>
<dbReference type="SUPFAM" id="SSF54001">
    <property type="entry name" value="Cysteine proteinases"/>
    <property type="match status" value="1"/>
</dbReference>
<comment type="caution">
    <text evidence="7">The sequence shown here is derived from an EMBL/GenBank/DDBJ whole genome shotgun (WGS) entry which is preliminary data.</text>
</comment>
<feature type="active site" evidence="5">
    <location>
        <position position="269"/>
    </location>
</feature>
<evidence type="ECO:0000313" key="8">
    <source>
        <dbReference type="Proteomes" id="UP001243009"/>
    </source>
</evidence>
<dbReference type="Pfam" id="PF00648">
    <property type="entry name" value="Peptidase_C2"/>
    <property type="match status" value="1"/>
</dbReference>
<evidence type="ECO:0000256" key="4">
    <source>
        <dbReference type="ARBA" id="ARBA00022807"/>
    </source>
</evidence>
<keyword evidence="8" id="KW-1185">Reference proteome</keyword>
<dbReference type="InterPro" id="IPR022684">
    <property type="entry name" value="Calpain_cysteine_protease"/>
</dbReference>
<feature type="active site" evidence="5">
    <location>
        <position position="92"/>
    </location>
</feature>
<dbReference type="RefSeq" id="WP_305107883.1">
    <property type="nucleotide sequence ID" value="NZ_JAUTWS010000067.1"/>
</dbReference>
<dbReference type="InterPro" id="IPR001300">
    <property type="entry name" value="Peptidase_C2_calpain_cat"/>
</dbReference>
<keyword evidence="4 5" id="KW-0788">Thiol protease</keyword>
<feature type="domain" description="Calpain catalytic" evidence="6">
    <location>
        <begin position="3"/>
        <end position="272"/>
    </location>
</feature>
<evidence type="ECO:0000256" key="3">
    <source>
        <dbReference type="ARBA" id="ARBA00022801"/>
    </source>
</evidence>
<feature type="active site" evidence="5">
    <location>
        <position position="249"/>
    </location>
</feature>
<gene>
    <name evidence="7" type="ORF">Q7A36_32135</name>
</gene>
<reference evidence="7 8" key="1">
    <citation type="submission" date="2023-08" db="EMBL/GenBank/DDBJ databases">
        <title>The draft genome sequence of Paracraurococcus sp. LOR1-02.</title>
        <authorList>
            <person name="Kingkaew E."/>
            <person name="Tanasupawat S."/>
        </authorList>
    </citation>
    <scope>NUCLEOTIDE SEQUENCE [LARGE SCALE GENOMIC DNA]</scope>
    <source>
        <strain evidence="7 8">LOR1-02</strain>
    </source>
</reference>
<dbReference type="PANTHER" id="PTHR10183">
    <property type="entry name" value="CALPAIN"/>
    <property type="match status" value="1"/>
</dbReference>
<evidence type="ECO:0000256" key="2">
    <source>
        <dbReference type="ARBA" id="ARBA00022670"/>
    </source>
</evidence>
<accession>A0ABT9EA65</accession>
<evidence type="ECO:0000313" key="7">
    <source>
        <dbReference type="EMBL" id="MDO9713022.1"/>
    </source>
</evidence>
<dbReference type="GO" id="GO:0006508">
    <property type="term" value="P:proteolysis"/>
    <property type="evidence" value="ECO:0007669"/>
    <property type="project" value="UniProtKB-KW"/>
</dbReference>
<sequence>MPRHTDDLDPHSGTETAFVQLAADAALHLGHAGFDLPQLPLPDPLVSWQSSTAFSPLAVGGTALPMALYLTEAGTTTAISAVDIHQGQIGDCYVLSPLGEEALWNPSAIRNMIHDNGNGTQTVTLFQDASGHMPTYRSTAFKAVQVTVSDVFPTYAVNNGATQDVLNGVKEIWPQVIEKAFATLAGGYAAIAYGGYPALTMEVLTGHVAHSTSTVGLTEASLKSMVAAGNMLTFDTGSGSMSYGLVAGHCYMFDGVVGTGSTAAVHLLNPWGTYQPADVPVSQLSKAFVQLDYCHL</sequence>
<dbReference type="InterPro" id="IPR038765">
    <property type="entry name" value="Papain-like_cys_pep_sf"/>
</dbReference>
<evidence type="ECO:0000256" key="5">
    <source>
        <dbReference type="PROSITE-ProRule" id="PRU00239"/>
    </source>
</evidence>